<feature type="domain" description="Fe2OG dioxygenase" evidence="6">
    <location>
        <begin position="190"/>
        <end position="297"/>
    </location>
</feature>
<evidence type="ECO:0000256" key="5">
    <source>
        <dbReference type="RuleBase" id="RU003682"/>
    </source>
</evidence>
<organism evidence="7 8">
    <name type="scientific">Platanthera zijinensis</name>
    <dbReference type="NCBI Taxonomy" id="2320716"/>
    <lineage>
        <taxon>Eukaryota</taxon>
        <taxon>Viridiplantae</taxon>
        <taxon>Streptophyta</taxon>
        <taxon>Embryophyta</taxon>
        <taxon>Tracheophyta</taxon>
        <taxon>Spermatophyta</taxon>
        <taxon>Magnoliopsida</taxon>
        <taxon>Liliopsida</taxon>
        <taxon>Asparagales</taxon>
        <taxon>Orchidaceae</taxon>
        <taxon>Orchidoideae</taxon>
        <taxon>Orchideae</taxon>
        <taxon>Orchidinae</taxon>
        <taxon>Platanthera</taxon>
    </lineage>
</organism>
<dbReference type="Pfam" id="PF03171">
    <property type="entry name" value="2OG-FeII_Oxy"/>
    <property type="match status" value="1"/>
</dbReference>
<comment type="similarity">
    <text evidence="5">Belongs to the iron/ascorbate-dependent oxidoreductase family.</text>
</comment>
<evidence type="ECO:0000313" key="8">
    <source>
        <dbReference type="Proteomes" id="UP001418222"/>
    </source>
</evidence>
<evidence type="ECO:0000313" key="7">
    <source>
        <dbReference type="EMBL" id="KAK8936587.1"/>
    </source>
</evidence>
<dbReference type="AlphaFoldDB" id="A0AAP0BE28"/>
<dbReference type="GO" id="GO:0046872">
    <property type="term" value="F:metal ion binding"/>
    <property type="evidence" value="ECO:0007669"/>
    <property type="project" value="UniProtKB-KW"/>
</dbReference>
<reference evidence="7 8" key="1">
    <citation type="journal article" date="2022" name="Nat. Plants">
        <title>Genomes of leafy and leafless Platanthera orchids illuminate the evolution of mycoheterotrophy.</title>
        <authorList>
            <person name="Li M.H."/>
            <person name="Liu K.W."/>
            <person name="Li Z."/>
            <person name="Lu H.C."/>
            <person name="Ye Q.L."/>
            <person name="Zhang D."/>
            <person name="Wang J.Y."/>
            <person name="Li Y.F."/>
            <person name="Zhong Z.M."/>
            <person name="Liu X."/>
            <person name="Yu X."/>
            <person name="Liu D.K."/>
            <person name="Tu X.D."/>
            <person name="Liu B."/>
            <person name="Hao Y."/>
            <person name="Liao X.Y."/>
            <person name="Jiang Y.T."/>
            <person name="Sun W.H."/>
            <person name="Chen J."/>
            <person name="Chen Y.Q."/>
            <person name="Ai Y."/>
            <person name="Zhai J.W."/>
            <person name="Wu S.S."/>
            <person name="Zhou Z."/>
            <person name="Hsiao Y.Y."/>
            <person name="Wu W.L."/>
            <person name="Chen Y.Y."/>
            <person name="Lin Y.F."/>
            <person name="Hsu J.L."/>
            <person name="Li C.Y."/>
            <person name="Wang Z.W."/>
            <person name="Zhao X."/>
            <person name="Zhong W.Y."/>
            <person name="Ma X.K."/>
            <person name="Ma L."/>
            <person name="Huang J."/>
            <person name="Chen G.Z."/>
            <person name="Huang M.Z."/>
            <person name="Huang L."/>
            <person name="Peng D.H."/>
            <person name="Luo Y.B."/>
            <person name="Zou S.Q."/>
            <person name="Chen S.P."/>
            <person name="Lan S."/>
            <person name="Tsai W.C."/>
            <person name="Van de Peer Y."/>
            <person name="Liu Z.J."/>
        </authorList>
    </citation>
    <scope>NUCLEOTIDE SEQUENCE [LARGE SCALE GENOMIC DNA]</scope>
    <source>
        <strain evidence="7">Lor287</strain>
    </source>
</reference>
<evidence type="ECO:0000259" key="6">
    <source>
        <dbReference type="PROSITE" id="PS51471"/>
    </source>
</evidence>
<evidence type="ECO:0000256" key="4">
    <source>
        <dbReference type="ARBA" id="ARBA00023004"/>
    </source>
</evidence>
<keyword evidence="3 5" id="KW-0560">Oxidoreductase</keyword>
<protein>
    <submittedName>
        <fullName evidence="7">Gibberellin 3-beta-dioxygenase 1</fullName>
    </submittedName>
</protein>
<comment type="cofactor">
    <cofactor evidence="1">
        <name>L-ascorbate</name>
        <dbReference type="ChEBI" id="CHEBI:38290"/>
    </cofactor>
</comment>
<keyword evidence="8" id="KW-1185">Reference proteome</keyword>
<evidence type="ECO:0000256" key="2">
    <source>
        <dbReference type="ARBA" id="ARBA00022723"/>
    </source>
</evidence>
<dbReference type="SUPFAM" id="SSF51197">
    <property type="entry name" value="Clavaminate synthase-like"/>
    <property type="match status" value="1"/>
</dbReference>
<evidence type="ECO:0000256" key="1">
    <source>
        <dbReference type="ARBA" id="ARBA00001961"/>
    </source>
</evidence>
<sequence>MPSLPHEHYDLHTYLHVPESHVWPSSHLHDHPTAAGAGEIPVVDIFGPDAASLVGAACRSPGAFYATGHGVSPRLLGDVESLARRLFSLPLRRKLLVSRRPGSVSGYGRPPLSSFFPKFMWSEGFTLVGDPLRFASLLWPHRHHFFCEVMEEYMKEMKKVGERVMRLMLLSLGLDEEEVDGIGAVAELARAAEALQLNSYPACPQPERAIGMAAHTDSGFLTVLHQSAGAGGLQVLREDGGSGLCRWVAVPPRPDALVVNVGDLFHLLSNGRFKNVRHRAVVNRFDHRVSAAYFIGPPDHLKIGPINKLVDMGLGPIFRPVTWPEYLGLRTRLFDKALDALKLHN</sequence>
<proteinExistence type="inferred from homology"/>
<dbReference type="GO" id="GO:0016491">
    <property type="term" value="F:oxidoreductase activity"/>
    <property type="evidence" value="ECO:0007669"/>
    <property type="project" value="UniProtKB-KW"/>
</dbReference>
<dbReference type="EMBL" id="JBBWWQ010000010">
    <property type="protein sequence ID" value="KAK8936587.1"/>
    <property type="molecule type" value="Genomic_DNA"/>
</dbReference>
<accession>A0AAP0BE28</accession>
<dbReference type="InterPro" id="IPR005123">
    <property type="entry name" value="Oxoglu/Fe-dep_dioxygenase_dom"/>
</dbReference>
<dbReference type="Proteomes" id="UP001418222">
    <property type="component" value="Unassembled WGS sequence"/>
</dbReference>
<dbReference type="Gene3D" id="2.60.120.330">
    <property type="entry name" value="B-lactam Antibiotic, Isopenicillin N Synthase, Chain"/>
    <property type="match status" value="1"/>
</dbReference>
<keyword evidence="4 5" id="KW-0408">Iron</keyword>
<dbReference type="PANTHER" id="PTHR47990">
    <property type="entry name" value="2-OXOGLUTARATE (2OG) AND FE(II)-DEPENDENT OXYGENASE SUPERFAMILY PROTEIN-RELATED"/>
    <property type="match status" value="1"/>
</dbReference>
<dbReference type="InterPro" id="IPR044861">
    <property type="entry name" value="IPNS-like_FE2OG_OXY"/>
</dbReference>
<dbReference type="Pfam" id="PF14226">
    <property type="entry name" value="DIOX_N"/>
    <property type="match status" value="1"/>
</dbReference>
<gene>
    <name evidence="7" type="primary">GA3OX1</name>
    <name evidence="7" type="ORF">KSP39_PZI011964</name>
</gene>
<keyword evidence="2 5" id="KW-0479">Metal-binding</keyword>
<dbReference type="PROSITE" id="PS51471">
    <property type="entry name" value="FE2OG_OXY"/>
    <property type="match status" value="1"/>
</dbReference>
<name>A0AAP0BE28_9ASPA</name>
<dbReference type="InterPro" id="IPR050231">
    <property type="entry name" value="Iron_ascorbate_oxido_reductase"/>
</dbReference>
<dbReference type="InterPro" id="IPR026992">
    <property type="entry name" value="DIOX_N"/>
</dbReference>
<dbReference type="InterPro" id="IPR027443">
    <property type="entry name" value="IPNS-like_sf"/>
</dbReference>
<comment type="caution">
    <text evidence="7">The sequence shown here is derived from an EMBL/GenBank/DDBJ whole genome shotgun (WGS) entry which is preliminary data.</text>
</comment>
<evidence type="ECO:0000256" key="3">
    <source>
        <dbReference type="ARBA" id="ARBA00023002"/>
    </source>
</evidence>